<keyword evidence="3" id="KW-0167">Capsid protein</keyword>
<evidence type="ECO:0000256" key="11">
    <source>
        <dbReference type="SAM" id="MobiDB-lite"/>
    </source>
</evidence>
<evidence type="ECO:0000256" key="5">
    <source>
        <dbReference type="ARBA" id="ARBA00022581"/>
    </source>
</evidence>
<feature type="compositionally biased region" description="Basic and acidic residues" evidence="11">
    <location>
        <begin position="146"/>
        <end position="158"/>
    </location>
</feature>
<keyword evidence="1" id="KW-1139">Helical capsid protein</keyword>
<dbReference type="EMBL" id="MT926405">
    <property type="protein sequence ID" value="QOE76828.1"/>
    <property type="molecule type" value="Viral_cRNA"/>
</dbReference>
<keyword evidence="9" id="KW-0687">Ribonucleoprotein</keyword>
<dbReference type="GO" id="GO:0046718">
    <property type="term" value="P:symbiont entry into host cell"/>
    <property type="evidence" value="ECO:0007669"/>
    <property type="project" value="UniProtKB-KW"/>
</dbReference>
<keyword evidence="5" id="KW-0945">Host-virus interaction</keyword>
<keyword evidence="8 12" id="KW-0543">Viral nucleoprotein</keyword>
<keyword evidence="6" id="KW-0946">Virion</keyword>
<dbReference type="GO" id="GO:0019029">
    <property type="term" value="C:helical viral capsid"/>
    <property type="evidence" value="ECO:0007669"/>
    <property type="project" value="UniProtKB-KW"/>
</dbReference>
<dbReference type="GO" id="GO:0005198">
    <property type="term" value="F:structural molecule activity"/>
    <property type="evidence" value="ECO:0007669"/>
    <property type="project" value="InterPro"/>
</dbReference>
<evidence type="ECO:0000256" key="10">
    <source>
        <dbReference type="ARBA" id="ARBA00023296"/>
    </source>
</evidence>
<reference evidence="12" key="2">
    <citation type="journal article" name="Viruses">
        <title>Divergent Influenza-Like Viruses of Amphibians and Fish Support an Ancient Evolutionary Association.</title>
        <authorList>
            <person name="Parry R."/>
            <person name="Wille M."/>
            <person name="Turnbull O.M.H."/>
            <person name="Geoghegan J.L."/>
            <person name="Holmes E.C."/>
        </authorList>
    </citation>
    <scope>NUCLEOTIDE SEQUENCE</scope>
    <source>
        <strain evidence="12">CSILV/FIRA</strain>
    </source>
</reference>
<keyword evidence="7" id="KW-0694">RNA-binding</keyword>
<dbReference type="GO" id="GO:1990904">
    <property type="term" value="C:ribonucleoprotein complex"/>
    <property type="evidence" value="ECO:0007669"/>
    <property type="project" value="UniProtKB-KW"/>
</dbReference>
<evidence type="ECO:0000256" key="9">
    <source>
        <dbReference type="ARBA" id="ARBA00023274"/>
    </source>
</evidence>
<accession>A0A866VZ25</accession>
<dbReference type="GO" id="GO:0019013">
    <property type="term" value="C:viral nucleocapsid"/>
    <property type="evidence" value="ECO:0007669"/>
    <property type="project" value="UniProtKB-KW"/>
</dbReference>
<sequence length="656" mass="73072">MTSTVMDVDMANGSTEDEKRKLYEQLKYKPMIPGEERPTDEAGGRAYDKGLLKWNESKASMFHMEVMTDMEKGKYPILTQKDKDAINSRNSRVYKGFEYEVKRLEQEESQRPPATLAPGTSATKPSLSAPSKATSKTNFTSKRKMGRDDDRTGGKFQKDNAAGRQSIADIKASVCSMIKSLGGFYVMMCVAFGLDAPAEKNLLQNSMAIERMILSATDERRTEYLREMIKSGKTAKEGMENMDVDKTGGTLYKYENGMFVPFKVSVQKSQIMDAWKTAFNGGPGYNGLTHIMIWHSNMNDTCFQRSMALKSGGLDPSMISLFSGSTLPRRAGTSGRACRGAGTLIAEINRFIGRSRNDKSTFRSTERRNAYHKLLDALEEKAAAPVQKELVRMVKSATNPGAEEQEDLTLLARSMIVVRPGMSHKVALPLCIYAQAFEKDIEVHSMIGIEAQRMFAECKIMTLVRDYNGRPENMADKSQLFYMSCLGLAYEDLNLLSFMCGTTLKPRSALKCKPFMVPVAEQQPKMKAMVFSCKPNMWAPMARSGGNEASDGAGGTGQIGVQPAFTVERVIPVDKEAMRKFSETANGNSGRSMDIRKDIRDLMIKASSKDTVGFKGKQLFRFNDPECKEGFEFTGGNQHQSFFFGRDNSEEYKEGN</sequence>
<evidence type="ECO:0000256" key="1">
    <source>
        <dbReference type="ARBA" id="ARBA00022497"/>
    </source>
</evidence>
<evidence type="ECO:0000256" key="7">
    <source>
        <dbReference type="ARBA" id="ARBA00022884"/>
    </source>
</evidence>
<evidence type="ECO:0000256" key="6">
    <source>
        <dbReference type="ARBA" id="ARBA00022844"/>
    </source>
</evidence>
<name>A0A866VZ25_9ORTO</name>
<protein>
    <submittedName>
        <fullName evidence="12">Nucleoprotein</fullName>
    </submittedName>
</protein>
<keyword evidence="2" id="KW-1163">Viral penetration into host nucleus</keyword>
<evidence type="ECO:0000256" key="8">
    <source>
        <dbReference type="ARBA" id="ARBA00023086"/>
    </source>
</evidence>
<dbReference type="Pfam" id="PF00506">
    <property type="entry name" value="Flu_NP"/>
    <property type="match status" value="1"/>
</dbReference>
<keyword evidence="4" id="KW-1048">Host nucleus</keyword>
<proteinExistence type="predicted"/>
<dbReference type="GO" id="GO:0003723">
    <property type="term" value="F:RNA binding"/>
    <property type="evidence" value="ECO:0007669"/>
    <property type="project" value="UniProtKB-KW"/>
</dbReference>
<organism evidence="12">
    <name type="scientific">Chum salmon influenza-like virus</name>
    <dbReference type="NCBI Taxonomy" id="2777032"/>
    <lineage>
        <taxon>Viruses</taxon>
        <taxon>Riboviria</taxon>
        <taxon>Orthornavirae</taxon>
        <taxon>Negarnaviricota</taxon>
        <taxon>Polyploviricotina</taxon>
        <taxon>Insthoviricetes</taxon>
        <taxon>Articulavirales</taxon>
        <taxon>Orthomyxoviridae</taxon>
    </lineage>
</organism>
<keyword evidence="10" id="KW-1160">Virus entry into host cell</keyword>
<dbReference type="GO" id="GO:0043657">
    <property type="term" value="C:host cell"/>
    <property type="evidence" value="ECO:0007669"/>
    <property type="project" value="GOC"/>
</dbReference>
<feature type="region of interest" description="Disordered" evidence="11">
    <location>
        <begin position="104"/>
        <end position="162"/>
    </location>
</feature>
<dbReference type="GO" id="GO:0075732">
    <property type="term" value="P:viral penetration into host nucleus"/>
    <property type="evidence" value="ECO:0007669"/>
    <property type="project" value="UniProtKB-KW"/>
</dbReference>
<evidence type="ECO:0000256" key="3">
    <source>
        <dbReference type="ARBA" id="ARBA00022561"/>
    </source>
</evidence>
<reference evidence="12" key="1">
    <citation type="submission" date="2020-08" db="EMBL/GenBank/DDBJ databases">
        <authorList>
            <person name="Parry R.H."/>
            <person name="Wille M."/>
            <person name="Geoghegan J.L."/>
            <person name="Turnbull O.M.H."/>
            <person name="Holmes E.C."/>
        </authorList>
    </citation>
    <scope>NUCLEOTIDE SEQUENCE</scope>
    <source>
        <strain evidence="12">CSILV/FIRA</strain>
    </source>
</reference>
<feature type="compositionally biased region" description="Polar residues" evidence="11">
    <location>
        <begin position="118"/>
        <end position="140"/>
    </location>
</feature>
<dbReference type="SUPFAM" id="SSF161003">
    <property type="entry name" value="flu NP-like"/>
    <property type="match status" value="1"/>
</dbReference>
<dbReference type="InterPro" id="IPR002141">
    <property type="entry name" value="Flu_NP"/>
</dbReference>
<evidence type="ECO:0000313" key="12">
    <source>
        <dbReference type="EMBL" id="QOE76828.1"/>
    </source>
</evidence>
<gene>
    <name evidence="12" type="primary">NP</name>
</gene>
<evidence type="ECO:0000256" key="4">
    <source>
        <dbReference type="ARBA" id="ARBA00022562"/>
    </source>
</evidence>
<evidence type="ECO:0000256" key="2">
    <source>
        <dbReference type="ARBA" id="ARBA00022524"/>
    </source>
</evidence>